<dbReference type="Gene3D" id="3.40.1090.10">
    <property type="entry name" value="Cytosolic phospholipase A2 catalytic domain"/>
    <property type="match status" value="1"/>
</dbReference>
<dbReference type="STRING" id="1280953.HOC_18926"/>
<sequence>MLASGLIAMSFGWPMGIGMAAAKATSNSPEKKNMTYRRSDGTLYQERQKLPWPADKPFRILAIDGGGIKGILPATILANLENNLPDNQGLARHFDMIAGTSTGGIIAVGLSLGVSAKTVLDLYLTKGDRIFPSAPWMFKKLGRKIGTAKQLFCRRYDPTVLDHELARIIGGRKFGEAKCRLVIPAFDQNTEPYIFKTAHHPDYKRDWKENALTVARATSAAPAFLEGLEHSGRRFWDGGVFANNPVMMAVVDTLACYEVPRRNIHVLSIGCATDKPALAKHHLTAGLWGWRNAHAVASSLQNHDATGQAGLLIGRHHLLRIDAELPYSIAMDDYASAKEKLPDVGEYLWNENREVLLSMATPLASDFEAVYNDR</sequence>
<evidence type="ECO:0000256" key="2">
    <source>
        <dbReference type="PROSITE-ProRule" id="PRU01161"/>
    </source>
</evidence>
<dbReference type="GO" id="GO:0016787">
    <property type="term" value="F:hydrolase activity"/>
    <property type="evidence" value="ECO:0007669"/>
    <property type="project" value="UniProtKB-UniRule"/>
</dbReference>
<protein>
    <submittedName>
        <fullName evidence="4">Patatin</fullName>
    </submittedName>
</protein>
<feature type="short sequence motif" description="GXSXG" evidence="2">
    <location>
        <begin position="99"/>
        <end position="103"/>
    </location>
</feature>
<feature type="short sequence motif" description="GXGXXG" evidence="2">
    <location>
        <begin position="65"/>
        <end position="70"/>
    </location>
</feature>
<dbReference type="GO" id="GO:0016042">
    <property type="term" value="P:lipid catabolic process"/>
    <property type="evidence" value="ECO:0007669"/>
    <property type="project" value="UniProtKB-UniRule"/>
</dbReference>
<dbReference type="InterPro" id="IPR002641">
    <property type="entry name" value="PNPLA_dom"/>
</dbReference>
<dbReference type="EMBL" id="ARYL01000051">
    <property type="protein sequence ID" value="KDA00761.1"/>
    <property type="molecule type" value="Genomic_DNA"/>
</dbReference>
<keyword evidence="2" id="KW-0378">Hydrolase</keyword>
<feature type="active site" description="Proton acceptor" evidence="2">
    <location>
        <position position="237"/>
    </location>
</feature>
<dbReference type="eggNOG" id="COG3621">
    <property type="taxonomic scope" value="Bacteria"/>
</dbReference>
<name>A0A059G1S1_9PROT</name>
<dbReference type="InterPro" id="IPR047156">
    <property type="entry name" value="Teg/CotR/CapV-like"/>
</dbReference>
<dbReference type="SUPFAM" id="SSF52151">
    <property type="entry name" value="FabD/lysophospholipase-like"/>
    <property type="match status" value="1"/>
</dbReference>
<dbReference type="PATRIC" id="fig|1280953.3.peg.3785"/>
<keyword evidence="1 2" id="KW-0443">Lipid metabolism</keyword>
<organism evidence="4 5">
    <name type="scientific">Hyphomonas oceanitis SCH89</name>
    <dbReference type="NCBI Taxonomy" id="1280953"/>
    <lineage>
        <taxon>Bacteria</taxon>
        <taxon>Pseudomonadati</taxon>
        <taxon>Pseudomonadota</taxon>
        <taxon>Alphaproteobacteria</taxon>
        <taxon>Hyphomonadales</taxon>
        <taxon>Hyphomonadaceae</taxon>
        <taxon>Hyphomonas</taxon>
    </lineage>
</organism>
<dbReference type="PANTHER" id="PTHR24138">
    <property type="entry name" value="INTRACELLLAR PHOSPHOLIPASE A FAMILY"/>
    <property type="match status" value="1"/>
</dbReference>
<comment type="caution">
    <text evidence="4">The sequence shown here is derived from an EMBL/GenBank/DDBJ whole genome shotgun (WGS) entry which is preliminary data.</text>
</comment>
<feature type="domain" description="PNPLA" evidence="3">
    <location>
        <begin position="61"/>
        <end position="250"/>
    </location>
</feature>
<evidence type="ECO:0000259" key="3">
    <source>
        <dbReference type="PROSITE" id="PS51635"/>
    </source>
</evidence>
<dbReference type="CDD" id="cd07199">
    <property type="entry name" value="Pat17_PNPLA8_PNPLA9_like"/>
    <property type="match status" value="1"/>
</dbReference>
<keyword evidence="2" id="KW-0442">Lipid degradation</keyword>
<dbReference type="NCBIfam" id="NF041079">
    <property type="entry name" value="CBASS_lipase"/>
    <property type="match status" value="1"/>
</dbReference>
<gene>
    <name evidence="4" type="ORF">HOC_18926</name>
</gene>
<dbReference type="InterPro" id="IPR016035">
    <property type="entry name" value="Acyl_Trfase/lysoPLipase"/>
</dbReference>
<feature type="short sequence motif" description="DGA/G" evidence="2">
    <location>
        <begin position="237"/>
        <end position="239"/>
    </location>
</feature>
<evidence type="ECO:0000256" key="1">
    <source>
        <dbReference type="ARBA" id="ARBA00023098"/>
    </source>
</evidence>
<dbReference type="PROSITE" id="PS51635">
    <property type="entry name" value="PNPLA"/>
    <property type="match status" value="1"/>
</dbReference>
<reference evidence="4 5" key="1">
    <citation type="journal article" date="2014" name="Antonie Van Leeuwenhoek">
        <title>Hyphomonas beringensis sp. nov. and Hyphomonas chukchiensis sp. nov., isolated from surface seawater of the Bering Sea and Chukchi Sea.</title>
        <authorList>
            <person name="Li C."/>
            <person name="Lai Q."/>
            <person name="Li G."/>
            <person name="Dong C."/>
            <person name="Wang J."/>
            <person name="Liao Y."/>
            <person name="Shao Z."/>
        </authorList>
    </citation>
    <scope>NUCLEOTIDE SEQUENCE [LARGE SCALE GENOMIC DNA]</scope>
    <source>
        <strain evidence="4 5">SCH89</strain>
    </source>
</reference>
<accession>A0A059G1S1</accession>
<feature type="active site" description="Nucleophile" evidence="2">
    <location>
        <position position="101"/>
    </location>
</feature>
<dbReference type="Pfam" id="PF01734">
    <property type="entry name" value="Patatin"/>
    <property type="match status" value="1"/>
</dbReference>
<keyword evidence="5" id="KW-1185">Reference proteome</keyword>
<evidence type="ECO:0000313" key="5">
    <source>
        <dbReference type="Proteomes" id="UP000024942"/>
    </source>
</evidence>
<proteinExistence type="predicted"/>
<dbReference type="AlphaFoldDB" id="A0A059G1S1"/>
<dbReference type="Proteomes" id="UP000024942">
    <property type="component" value="Unassembled WGS sequence"/>
</dbReference>
<dbReference type="PANTHER" id="PTHR24138:SF10">
    <property type="entry name" value="PHOSPHOLIPASE A2"/>
    <property type="match status" value="1"/>
</dbReference>
<evidence type="ECO:0000313" key="4">
    <source>
        <dbReference type="EMBL" id="KDA00761.1"/>
    </source>
</evidence>